<evidence type="ECO:0000313" key="2">
    <source>
        <dbReference type="Proteomes" id="UP000001396"/>
    </source>
</evidence>
<gene>
    <name evidence="1" type="ORF">PPL_03850</name>
</gene>
<sequence>MQVKPLCDVIIRHSYISMNYYHINSYENYIYILGGLHNNQRYSVEENLWKPFYENDTQTSRDTCASDIFLKFKKIFANNDNNNFKVINISN</sequence>
<dbReference type="AlphaFoldDB" id="D3B6U2"/>
<name>D3B6U2_HETP5</name>
<dbReference type="InParanoid" id="D3B6U2"/>
<accession>D3B6U2</accession>
<reference evidence="1 2" key="1">
    <citation type="journal article" date="2011" name="Genome Res.">
        <title>Phylogeny-wide analysis of social amoeba genomes highlights ancient origins for complex intercellular communication.</title>
        <authorList>
            <person name="Heidel A.J."/>
            <person name="Lawal H.M."/>
            <person name="Felder M."/>
            <person name="Schilde C."/>
            <person name="Helps N.R."/>
            <person name="Tunggal B."/>
            <person name="Rivero F."/>
            <person name="John U."/>
            <person name="Schleicher M."/>
            <person name="Eichinger L."/>
            <person name="Platzer M."/>
            <person name="Noegel A.A."/>
            <person name="Schaap P."/>
            <person name="Gloeckner G."/>
        </authorList>
    </citation>
    <scope>NUCLEOTIDE SEQUENCE [LARGE SCALE GENOMIC DNA]</scope>
    <source>
        <strain evidence="2">ATCC 26659 / Pp 5 / PN500</strain>
    </source>
</reference>
<comment type="caution">
    <text evidence="1">The sequence shown here is derived from an EMBL/GenBank/DDBJ whole genome shotgun (WGS) entry which is preliminary data.</text>
</comment>
<evidence type="ECO:0000313" key="1">
    <source>
        <dbReference type="EMBL" id="EFA83062.1"/>
    </source>
</evidence>
<dbReference type="RefSeq" id="XP_020435179.1">
    <property type="nucleotide sequence ID" value="XM_020574765.1"/>
</dbReference>
<dbReference type="EMBL" id="ADBJ01000017">
    <property type="protein sequence ID" value="EFA83062.1"/>
    <property type="molecule type" value="Genomic_DNA"/>
</dbReference>
<organism evidence="1 2">
    <name type="scientific">Heterostelium pallidum (strain ATCC 26659 / Pp 5 / PN500)</name>
    <name type="common">Cellular slime mold</name>
    <name type="synonym">Polysphondylium pallidum</name>
    <dbReference type="NCBI Taxonomy" id="670386"/>
    <lineage>
        <taxon>Eukaryota</taxon>
        <taxon>Amoebozoa</taxon>
        <taxon>Evosea</taxon>
        <taxon>Eumycetozoa</taxon>
        <taxon>Dictyostelia</taxon>
        <taxon>Acytosteliales</taxon>
        <taxon>Acytosteliaceae</taxon>
        <taxon>Heterostelium</taxon>
    </lineage>
</organism>
<keyword evidence="2" id="KW-1185">Reference proteome</keyword>
<dbReference type="Proteomes" id="UP000001396">
    <property type="component" value="Unassembled WGS sequence"/>
</dbReference>
<protein>
    <submittedName>
        <fullName evidence="1">Uncharacterized protein</fullName>
    </submittedName>
</protein>
<dbReference type="GeneID" id="31359337"/>
<proteinExistence type="predicted"/>